<dbReference type="Gene3D" id="1.25.40.20">
    <property type="entry name" value="Ankyrin repeat-containing domain"/>
    <property type="match status" value="1"/>
</dbReference>
<accession>A0A1Y5HXI3</accession>
<evidence type="ECO:0000256" key="2">
    <source>
        <dbReference type="ARBA" id="ARBA00023043"/>
    </source>
</evidence>
<evidence type="ECO:0000256" key="1">
    <source>
        <dbReference type="ARBA" id="ARBA00022737"/>
    </source>
</evidence>
<dbReference type="PROSITE" id="PS50088">
    <property type="entry name" value="ANK_REPEAT"/>
    <property type="match status" value="2"/>
</dbReference>
<dbReference type="Proteomes" id="UP000195557">
    <property type="component" value="Unassembled WGS sequence"/>
</dbReference>
<organism evidence="4">
    <name type="scientific">Ostreococcus tauri</name>
    <name type="common">Marine green alga</name>
    <dbReference type="NCBI Taxonomy" id="70448"/>
    <lineage>
        <taxon>Eukaryota</taxon>
        <taxon>Viridiplantae</taxon>
        <taxon>Chlorophyta</taxon>
        <taxon>Mamiellophyceae</taxon>
        <taxon>Mamiellales</taxon>
        <taxon>Bathycoccaceae</taxon>
        <taxon>Ostreococcus</taxon>
    </lineage>
</organism>
<dbReference type="InterPro" id="IPR036770">
    <property type="entry name" value="Ankyrin_rpt-contain_sf"/>
</dbReference>
<dbReference type="SUPFAM" id="SSF54160">
    <property type="entry name" value="Chromo domain-like"/>
    <property type="match status" value="1"/>
</dbReference>
<dbReference type="Gene3D" id="2.40.50.40">
    <property type="match status" value="1"/>
</dbReference>
<name>A0A1Y5HXI3_OSTTA</name>
<feature type="repeat" description="ANK" evidence="3">
    <location>
        <begin position="42"/>
        <end position="74"/>
    </location>
</feature>
<feature type="non-terminal residue" evidence="4">
    <location>
        <position position="1"/>
    </location>
</feature>
<reference evidence="4" key="1">
    <citation type="submission" date="2017-04" db="EMBL/GenBank/DDBJ databases">
        <title>Population genomics of picophytoplankton unveils novel chromosome hypervariability.</title>
        <authorList>
            <consortium name="DOE Joint Genome Institute"/>
            <person name="Blanc-Mathieu R."/>
            <person name="Krasovec M."/>
            <person name="Hebrard M."/>
            <person name="Yau S."/>
            <person name="Desgranges E."/>
            <person name="Martin J."/>
            <person name="Schackwitz W."/>
            <person name="Kuo A."/>
            <person name="Salin G."/>
            <person name="Donnadieu C."/>
            <person name="Desdevises Y."/>
            <person name="Sanchez-Ferandin S."/>
            <person name="Moreau H."/>
            <person name="Rivals E."/>
            <person name="Grigoriev I.V."/>
            <person name="Grimsley N."/>
            <person name="Eyre-Walker A."/>
            <person name="Piganeau G."/>
        </authorList>
    </citation>
    <scope>NUCLEOTIDE SEQUENCE [LARGE SCALE GENOMIC DNA]</scope>
    <source>
        <strain evidence="4">RCC 1115</strain>
    </source>
</reference>
<feature type="repeat" description="ANK" evidence="3">
    <location>
        <begin position="75"/>
        <end position="107"/>
    </location>
</feature>
<dbReference type="GO" id="GO:0004842">
    <property type="term" value="F:ubiquitin-protein transferase activity"/>
    <property type="evidence" value="ECO:0007669"/>
    <property type="project" value="TreeGrafter"/>
</dbReference>
<dbReference type="AlphaFoldDB" id="A0A1Y5HXI3"/>
<dbReference type="PROSITE" id="PS50297">
    <property type="entry name" value="ANK_REP_REGION"/>
    <property type="match status" value="2"/>
</dbReference>
<dbReference type="GO" id="GO:0085020">
    <property type="term" value="P:protein K6-linked ubiquitination"/>
    <property type="evidence" value="ECO:0007669"/>
    <property type="project" value="TreeGrafter"/>
</dbReference>
<dbReference type="InterPro" id="IPR016197">
    <property type="entry name" value="Chromo-like_dom_sf"/>
</dbReference>
<dbReference type="Pfam" id="PF12796">
    <property type="entry name" value="Ank_2"/>
    <property type="match status" value="1"/>
</dbReference>
<evidence type="ECO:0000313" key="4">
    <source>
        <dbReference type="EMBL" id="OUS41880.1"/>
    </source>
</evidence>
<dbReference type="InterPro" id="IPR002110">
    <property type="entry name" value="Ankyrin_rpt"/>
</dbReference>
<keyword evidence="1" id="KW-0677">Repeat</keyword>
<dbReference type="PANTHER" id="PTHR24171">
    <property type="entry name" value="ANKYRIN REPEAT DOMAIN-CONTAINING PROTEIN 39-RELATED"/>
    <property type="match status" value="1"/>
</dbReference>
<sequence>VSEDLRQTYEASWWRACREGGDPLKDHLSSGGDVLILARDTQLRSGLHYACGRGDVEAVDAMLACGAEIDAVDKDGYTPLHIAAGYLHEEVISVLMKSGADPALEDNSGRSALNLIEMLLQNTPATAALFSKRLAMESVSKTLRNYMFEEIVPNSIIEKRSNASQNQFLVSWLDGYEPIWVDDVDVADDLINEFDQGLERACGRMIESAKKMPGIDDDVVLVKVSVPRHAHTTGAHLCIVD</sequence>
<dbReference type="PANTHER" id="PTHR24171:SF8">
    <property type="entry name" value="BRCA1-ASSOCIATED RING DOMAIN PROTEIN 1"/>
    <property type="match status" value="1"/>
</dbReference>
<dbReference type="SMART" id="SM00248">
    <property type="entry name" value="ANK"/>
    <property type="match status" value="2"/>
</dbReference>
<protein>
    <submittedName>
        <fullName evidence="4">Ankyrin repeat-containing domain protein</fullName>
    </submittedName>
</protein>
<proteinExistence type="predicted"/>
<dbReference type="SUPFAM" id="SSF48403">
    <property type="entry name" value="Ankyrin repeat"/>
    <property type="match status" value="1"/>
</dbReference>
<gene>
    <name evidence="4" type="ORF">BE221DRAFT_64476</name>
</gene>
<keyword evidence="2 3" id="KW-0040">ANK repeat</keyword>
<evidence type="ECO:0000256" key="3">
    <source>
        <dbReference type="PROSITE-ProRule" id="PRU00023"/>
    </source>
</evidence>
<dbReference type="EMBL" id="KZ155839">
    <property type="protein sequence ID" value="OUS41880.1"/>
    <property type="molecule type" value="Genomic_DNA"/>
</dbReference>